<comment type="subcellular location">
    <subcellularLocation>
        <location evidence="1">Cell membrane</location>
        <topology evidence="1">Single-pass type II membrane protein</topology>
    </subcellularLocation>
</comment>
<reference evidence="11" key="1">
    <citation type="submission" date="2019-02" db="EMBL/GenBank/DDBJ databases">
        <authorList>
            <person name="Gruber-Vodicka R. H."/>
            <person name="Seah K. B. B."/>
        </authorList>
    </citation>
    <scope>NUCLEOTIDE SEQUENCE</scope>
    <source>
        <strain evidence="11">BECK_S1321</strain>
    </source>
</reference>
<evidence type="ECO:0000256" key="2">
    <source>
        <dbReference type="ARBA" id="ARBA00022475"/>
    </source>
</evidence>
<gene>
    <name evidence="11" type="ORF">BECKSD772F_GA0070984_102618</name>
</gene>
<evidence type="ECO:0000256" key="8">
    <source>
        <dbReference type="ARBA" id="ARBA00024235"/>
    </source>
</evidence>
<feature type="transmembrane region" description="Helical" evidence="9">
    <location>
        <begin position="25"/>
        <end position="43"/>
    </location>
</feature>
<dbReference type="SUPFAM" id="SSF48452">
    <property type="entry name" value="TPR-like"/>
    <property type="match status" value="1"/>
</dbReference>
<feature type="domain" description="Ancillary SecYEG translocon subunit/Cell division coordinator CpoB TPR" evidence="10">
    <location>
        <begin position="17"/>
        <end position="210"/>
    </location>
</feature>
<evidence type="ECO:0000259" key="10">
    <source>
        <dbReference type="Pfam" id="PF09976"/>
    </source>
</evidence>
<keyword evidence="2" id="KW-1003">Cell membrane</keyword>
<sequence>MRPTSQSEQEQLESLQKWWKENGRTVIFGVLLGAVGVIGWSSWQAYAIRQAEKSSLGYERLVNLVNDKSRDEAIVQGESLIEEFPDSGYAPLASLIVARLAFERNDLEKARANLRWVIDQGKSTPVRRVARLRLARILASEEKWEEAITLLNGDAGAFQGLYEEVRGDILLARGKVAEARLAYERSLAGSGRPVGGELAERIRMKLSDLGNAPTSGRTDIQ</sequence>
<keyword evidence="4 9" id="KW-1133">Transmembrane helix</keyword>
<proteinExistence type="inferred from homology"/>
<keyword evidence="6" id="KW-0143">Chaperone</keyword>
<name>A0A450YAM4_9GAMM</name>
<dbReference type="PIRSF" id="PIRSF006170">
    <property type="entry name" value="YfgM"/>
    <property type="match status" value="1"/>
</dbReference>
<keyword evidence="5 9" id="KW-0472">Membrane</keyword>
<dbReference type="InterPro" id="IPR026039">
    <property type="entry name" value="YfgM"/>
</dbReference>
<dbReference type="GO" id="GO:0005886">
    <property type="term" value="C:plasma membrane"/>
    <property type="evidence" value="ECO:0007669"/>
    <property type="project" value="UniProtKB-SubCell"/>
</dbReference>
<evidence type="ECO:0000256" key="4">
    <source>
        <dbReference type="ARBA" id="ARBA00022989"/>
    </source>
</evidence>
<evidence type="ECO:0000256" key="9">
    <source>
        <dbReference type="SAM" id="Phobius"/>
    </source>
</evidence>
<dbReference type="EMBL" id="CAADFR010000026">
    <property type="protein sequence ID" value="VFK38608.1"/>
    <property type="molecule type" value="Genomic_DNA"/>
</dbReference>
<dbReference type="Gene3D" id="1.25.40.10">
    <property type="entry name" value="Tetratricopeptide repeat domain"/>
    <property type="match status" value="1"/>
</dbReference>
<evidence type="ECO:0000256" key="3">
    <source>
        <dbReference type="ARBA" id="ARBA00022692"/>
    </source>
</evidence>
<dbReference type="AlphaFoldDB" id="A0A450YAM4"/>
<organism evidence="11">
    <name type="scientific">Candidatus Kentrum sp. SD</name>
    <dbReference type="NCBI Taxonomy" id="2126332"/>
    <lineage>
        <taxon>Bacteria</taxon>
        <taxon>Pseudomonadati</taxon>
        <taxon>Pseudomonadota</taxon>
        <taxon>Gammaproteobacteria</taxon>
        <taxon>Candidatus Kentrum</taxon>
    </lineage>
</organism>
<accession>A0A450YAM4</accession>
<protein>
    <recommendedName>
        <fullName evidence="8">Ancillary SecYEG translocon subunit</fullName>
    </recommendedName>
</protein>
<dbReference type="PANTHER" id="PTHR38035">
    <property type="entry name" value="UPF0070 PROTEIN YFGM"/>
    <property type="match status" value="1"/>
</dbReference>
<evidence type="ECO:0000256" key="5">
    <source>
        <dbReference type="ARBA" id="ARBA00023136"/>
    </source>
</evidence>
<evidence type="ECO:0000256" key="1">
    <source>
        <dbReference type="ARBA" id="ARBA00004401"/>
    </source>
</evidence>
<evidence type="ECO:0000256" key="7">
    <source>
        <dbReference type="ARBA" id="ARBA00024197"/>
    </source>
</evidence>
<keyword evidence="3 9" id="KW-0812">Transmembrane</keyword>
<dbReference type="GO" id="GO:0044877">
    <property type="term" value="F:protein-containing complex binding"/>
    <property type="evidence" value="ECO:0007669"/>
    <property type="project" value="InterPro"/>
</dbReference>
<dbReference type="InterPro" id="IPR018704">
    <property type="entry name" value="SecYEG/CpoB_TPR"/>
</dbReference>
<dbReference type="PANTHER" id="PTHR38035:SF1">
    <property type="entry name" value="ANCILLARY SECYEG TRANSLOCON SUBUNIT"/>
    <property type="match status" value="1"/>
</dbReference>
<dbReference type="InterPro" id="IPR011990">
    <property type="entry name" value="TPR-like_helical_dom_sf"/>
</dbReference>
<comment type="similarity">
    <text evidence="7">Belongs to the YfgM family.</text>
</comment>
<evidence type="ECO:0000313" key="11">
    <source>
        <dbReference type="EMBL" id="VFK38608.1"/>
    </source>
</evidence>
<evidence type="ECO:0000256" key="6">
    <source>
        <dbReference type="ARBA" id="ARBA00023186"/>
    </source>
</evidence>
<dbReference type="Pfam" id="PF09976">
    <property type="entry name" value="TPR_21"/>
    <property type="match status" value="1"/>
</dbReference>